<name>A0ABU6SAM9_9FABA</name>
<evidence type="ECO:0000313" key="2">
    <source>
        <dbReference type="Proteomes" id="UP001341840"/>
    </source>
</evidence>
<proteinExistence type="predicted"/>
<sequence>MAAYILLVYTIHGAPIVKKNGTSWTPPLSPFNGVSTLLLFPIMRYQSPTTISPNPVACSFTVFTAVSLHRSFPSVQQGTMSSLSSGQRIALLTADILPPLATAIPVPEAAVAASSCSLPVRPALSSYGTTISHSERPLSPNKSADLSAGPCSVVDVVGTSTTVQTRNVVVLQEMREQISLCAIHIPLRDGAVLGVAVSPGLRVPHIL</sequence>
<gene>
    <name evidence="1" type="ORF">PIB30_028672</name>
</gene>
<reference evidence="1 2" key="1">
    <citation type="journal article" date="2023" name="Plants (Basel)">
        <title>Bridging the Gap: Combining Genomics and Transcriptomics Approaches to Understand Stylosanthes scabra, an Orphan Legume from the Brazilian Caatinga.</title>
        <authorList>
            <person name="Ferreira-Neto J.R.C."/>
            <person name="da Silva M.D."/>
            <person name="Binneck E."/>
            <person name="de Melo N.F."/>
            <person name="da Silva R.H."/>
            <person name="de Melo A.L.T.M."/>
            <person name="Pandolfi V."/>
            <person name="Bustamante F.O."/>
            <person name="Brasileiro-Vidal A.C."/>
            <person name="Benko-Iseppon A.M."/>
        </authorList>
    </citation>
    <scope>NUCLEOTIDE SEQUENCE [LARGE SCALE GENOMIC DNA]</scope>
    <source>
        <tissue evidence="1">Leaves</tissue>
    </source>
</reference>
<comment type="caution">
    <text evidence="1">The sequence shown here is derived from an EMBL/GenBank/DDBJ whole genome shotgun (WGS) entry which is preliminary data.</text>
</comment>
<dbReference type="EMBL" id="JASCZI010060529">
    <property type="protein sequence ID" value="MED6133491.1"/>
    <property type="molecule type" value="Genomic_DNA"/>
</dbReference>
<dbReference type="Proteomes" id="UP001341840">
    <property type="component" value="Unassembled WGS sequence"/>
</dbReference>
<organism evidence="1 2">
    <name type="scientific">Stylosanthes scabra</name>
    <dbReference type="NCBI Taxonomy" id="79078"/>
    <lineage>
        <taxon>Eukaryota</taxon>
        <taxon>Viridiplantae</taxon>
        <taxon>Streptophyta</taxon>
        <taxon>Embryophyta</taxon>
        <taxon>Tracheophyta</taxon>
        <taxon>Spermatophyta</taxon>
        <taxon>Magnoliopsida</taxon>
        <taxon>eudicotyledons</taxon>
        <taxon>Gunneridae</taxon>
        <taxon>Pentapetalae</taxon>
        <taxon>rosids</taxon>
        <taxon>fabids</taxon>
        <taxon>Fabales</taxon>
        <taxon>Fabaceae</taxon>
        <taxon>Papilionoideae</taxon>
        <taxon>50 kb inversion clade</taxon>
        <taxon>dalbergioids sensu lato</taxon>
        <taxon>Dalbergieae</taxon>
        <taxon>Pterocarpus clade</taxon>
        <taxon>Stylosanthes</taxon>
    </lineage>
</organism>
<keyword evidence="2" id="KW-1185">Reference proteome</keyword>
<protein>
    <submittedName>
        <fullName evidence="1">Uncharacterized protein</fullName>
    </submittedName>
</protein>
<accession>A0ABU6SAM9</accession>
<evidence type="ECO:0000313" key="1">
    <source>
        <dbReference type="EMBL" id="MED6133491.1"/>
    </source>
</evidence>